<dbReference type="GO" id="GO:0005789">
    <property type="term" value="C:endoplasmic reticulum membrane"/>
    <property type="evidence" value="ECO:0007669"/>
    <property type="project" value="TreeGrafter"/>
</dbReference>
<evidence type="ECO:0000313" key="4">
    <source>
        <dbReference type="Proteomes" id="UP000267251"/>
    </source>
</evidence>
<feature type="compositionally biased region" description="Gly residues" evidence="2">
    <location>
        <begin position="442"/>
        <end position="452"/>
    </location>
</feature>
<dbReference type="InterPro" id="IPR050767">
    <property type="entry name" value="Sel1_AlgK"/>
</dbReference>
<dbReference type="OrthoDB" id="2425131at2759"/>
<name>A0A4P9Y1U7_9FUNG</name>
<evidence type="ECO:0008006" key="5">
    <source>
        <dbReference type="Google" id="ProtNLM"/>
    </source>
</evidence>
<gene>
    <name evidence="3" type="ORF">BJ684DRAFT_20718</name>
</gene>
<keyword evidence="4" id="KW-1185">Reference proteome</keyword>
<evidence type="ECO:0000313" key="3">
    <source>
        <dbReference type="EMBL" id="RKP12755.1"/>
    </source>
</evidence>
<dbReference type="SMART" id="SM00671">
    <property type="entry name" value="SEL1"/>
    <property type="match status" value="6"/>
</dbReference>
<dbReference type="Pfam" id="PF08238">
    <property type="entry name" value="Sel1"/>
    <property type="match status" value="5"/>
</dbReference>
<dbReference type="InterPro" id="IPR011990">
    <property type="entry name" value="TPR-like_helical_dom_sf"/>
</dbReference>
<sequence>MSSRITRYGRAGLQGVTTRLSSPQYLVARSDGGMGLGKSRTRPGSCPPQERLLQYFSTSPVTQRPALTSKAILPSDPVIESFRKQFQLKTPVKGIHAMVTHCLELGSGQTQAFDQNVLTACNARVHEIRLVANMILQLYRDTHAPVAQQLYGVAHRAKDDAASVSLATLLLTGAPGVPKNTKEGEASLRSLSRKGHPAAQANLATYLIQENRELKSAVELLELSGRGGFGASYAELARMYKKGMGVEKNEEKSIQYFTLAADMGHGPSQFLLGNALFNGTDGKKVNKAKAVHYYEEAAKQGLPEAQFNLGQCYLTGQGVRAVDLDRAHAYWSMSASQGFPIALLNLGKMHMEGRGVPKDLEKARECFSQVLSPGKQDVWSVHAKALLQQLEASEAKSSKPPPPPMSTSTSRQPEEGELRQRLPPPPPKGGFSPHEKTSPGGSSEGGGGCAMD</sequence>
<feature type="region of interest" description="Disordered" evidence="2">
    <location>
        <begin position="392"/>
        <end position="452"/>
    </location>
</feature>
<dbReference type="SUPFAM" id="SSF81901">
    <property type="entry name" value="HCP-like"/>
    <property type="match status" value="2"/>
</dbReference>
<organism evidence="3 4">
    <name type="scientific">Piptocephalis cylindrospora</name>
    <dbReference type="NCBI Taxonomy" id="1907219"/>
    <lineage>
        <taxon>Eukaryota</taxon>
        <taxon>Fungi</taxon>
        <taxon>Fungi incertae sedis</taxon>
        <taxon>Zoopagomycota</taxon>
        <taxon>Zoopagomycotina</taxon>
        <taxon>Zoopagomycetes</taxon>
        <taxon>Zoopagales</taxon>
        <taxon>Piptocephalidaceae</taxon>
        <taxon>Piptocephalis</taxon>
    </lineage>
</organism>
<proteinExistence type="inferred from homology"/>
<dbReference type="AlphaFoldDB" id="A0A4P9Y1U7"/>
<accession>A0A4P9Y1U7</accession>
<evidence type="ECO:0000256" key="1">
    <source>
        <dbReference type="ARBA" id="ARBA00038101"/>
    </source>
</evidence>
<dbReference type="InterPro" id="IPR006597">
    <property type="entry name" value="Sel1-like"/>
</dbReference>
<dbReference type="EMBL" id="KZ988215">
    <property type="protein sequence ID" value="RKP12755.1"/>
    <property type="molecule type" value="Genomic_DNA"/>
</dbReference>
<dbReference type="PANTHER" id="PTHR11102">
    <property type="entry name" value="SEL-1-LIKE PROTEIN"/>
    <property type="match status" value="1"/>
</dbReference>
<dbReference type="PANTHER" id="PTHR11102:SF161">
    <property type="match status" value="1"/>
</dbReference>
<protein>
    <recommendedName>
        <fullName evidence="5">HCP-like protein</fullName>
    </recommendedName>
</protein>
<comment type="similarity">
    <text evidence="1">Belongs to the sel-1 family.</text>
</comment>
<dbReference type="Proteomes" id="UP000267251">
    <property type="component" value="Unassembled WGS sequence"/>
</dbReference>
<evidence type="ECO:0000256" key="2">
    <source>
        <dbReference type="SAM" id="MobiDB-lite"/>
    </source>
</evidence>
<dbReference type="GO" id="GO:0036503">
    <property type="term" value="P:ERAD pathway"/>
    <property type="evidence" value="ECO:0007669"/>
    <property type="project" value="TreeGrafter"/>
</dbReference>
<reference evidence="4" key="1">
    <citation type="journal article" date="2018" name="Nat. Microbiol.">
        <title>Leveraging single-cell genomics to expand the fungal tree of life.</title>
        <authorList>
            <person name="Ahrendt S.R."/>
            <person name="Quandt C.A."/>
            <person name="Ciobanu D."/>
            <person name="Clum A."/>
            <person name="Salamov A."/>
            <person name="Andreopoulos B."/>
            <person name="Cheng J.F."/>
            <person name="Woyke T."/>
            <person name="Pelin A."/>
            <person name="Henrissat B."/>
            <person name="Reynolds N.K."/>
            <person name="Benny G.L."/>
            <person name="Smith M.E."/>
            <person name="James T.Y."/>
            <person name="Grigoriev I.V."/>
        </authorList>
    </citation>
    <scope>NUCLEOTIDE SEQUENCE [LARGE SCALE GENOMIC DNA]</scope>
</reference>
<dbReference type="Gene3D" id="1.25.40.10">
    <property type="entry name" value="Tetratricopeptide repeat domain"/>
    <property type="match status" value="1"/>
</dbReference>